<reference evidence="6" key="1">
    <citation type="journal article" date="2019" name="Microbiol. Resour. Announc.">
        <title>Complete Genome Sequence of Rubrobacter xylanophilus Strain AA3-22, Isolated from Arima Onsen in Japan.</title>
        <authorList>
            <person name="Tomariguchi N."/>
            <person name="Miyazaki K."/>
        </authorList>
    </citation>
    <scope>NUCLEOTIDE SEQUENCE [LARGE SCALE GENOMIC DNA]</scope>
    <source>
        <strain evidence="6">AA3-22</strain>
    </source>
</reference>
<evidence type="ECO:0000256" key="5">
    <source>
        <dbReference type="ARBA" id="ARBA00023048"/>
    </source>
</evidence>
<evidence type="ECO:0000256" key="3">
    <source>
        <dbReference type="ARBA" id="ARBA00022789"/>
    </source>
</evidence>
<evidence type="ECO:0000256" key="4">
    <source>
        <dbReference type="ARBA" id="ARBA00023022"/>
    </source>
</evidence>
<evidence type="ECO:0000256" key="1">
    <source>
        <dbReference type="ARBA" id="ARBA00009379"/>
    </source>
</evidence>
<dbReference type="NCBIfam" id="NF038155">
    <property type="entry name" value="lanthi_I_FDLD"/>
    <property type="match status" value="1"/>
</dbReference>
<keyword evidence="2" id="KW-0929">Antimicrobial</keyword>
<dbReference type="GO" id="GO:0042742">
    <property type="term" value="P:defense response to bacterium"/>
    <property type="evidence" value="ECO:0007669"/>
    <property type="project" value="UniProtKB-KW"/>
</dbReference>
<dbReference type="InterPro" id="IPR006079">
    <property type="entry name" value="Lantibiotic_typ-A_Bacillales"/>
</dbReference>
<keyword evidence="3" id="KW-0425">Lantibiotic</keyword>
<dbReference type="GO" id="GO:0005102">
    <property type="term" value="F:signaling receptor binding"/>
    <property type="evidence" value="ECO:0007669"/>
    <property type="project" value="UniProtKB-KW"/>
</dbReference>
<dbReference type="GO" id="GO:0005576">
    <property type="term" value="C:extracellular region"/>
    <property type="evidence" value="ECO:0007669"/>
    <property type="project" value="InterPro"/>
</dbReference>
<gene>
    <name evidence="6" type="ORF">RxyAA322_12860</name>
</gene>
<evidence type="ECO:0000256" key="2">
    <source>
        <dbReference type="ARBA" id="ARBA00022529"/>
    </source>
</evidence>
<comment type="similarity">
    <text evidence="1">Belongs to the type A lantibiotic family.</text>
</comment>
<dbReference type="Pfam" id="PF02052">
    <property type="entry name" value="Gallidermin"/>
    <property type="match status" value="1"/>
</dbReference>
<dbReference type="AlphaFoldDB" id="A0A510HHF9"/>
<evidence type="ECO:0000313" key="6">
    <source>
        <dbReference type="EMBL" id="BBL79432.1"/>
    </source>
</evidence>
<dbReference type="OrthoDB" id="4291883at2"/>
<dbReference type="EMBL" id="AP019791">
    <property type="protein sequence ID" value="BBL79432.1"/>
    <property type="molecule type" value="Genomic_DNA"/>
</dbReference>
<dbReference type="GO" id="GO:0031640">
    <property type="term" value="P:killing of cells of another organism"/>
    <property type="evidence" value="ECO:0007669"/>
    <property type="project" value="UniProtKB-KW"/>
</dbReference>
<keyword evidence="7" id="KW-1185">Reference proteome</keyword>
<keyword evidence="5" id="KW-0078">Bacteriocin</keyword>
<sequence length="62" mass="6475">MTVAYESKALNRDTAGSADAGELFDLDIQVSKGSGDVEPQITSYSLCTPGCAKTGSFNSYCC</sequence>
<keyword evidence="4" id="KW-0044">Antibiotic</keyword>
<name>A0A510HHF9_9ACTN</name>
<proteinExistence type="inferred from homology"/>
<dbReference type="PRINTS" id="PR00323">
    <property type="entry name" value="GALLIDERMIN"/>
</dbReference>
<dbReference type="NCBIfam" id="TIGR03731">
    <property type="entry name" value="lantibio_gallid"/>
    <property type="match status" value="1"/>
</dbReference>
<evidence type="ECO:0008006" key="8">
    <source>
        <dbReference type="Google" id="ProtNLM"/>
    </source>
</evidence>
<evidence type="ECO:0000313" key="7">
    <source>
        <dbReference type="Proteomes" id="UP000318065"/>
    </source>
</evidence>
<organism evidence="6 7">
    <name type="scientific">Rubrobacter xylanophilus</name>
    <dbReference type="NCBI Taxonomy" id="49319"/>
    <lineage>
        <taxon>Bacteria</taxon>
        <taxon>Bacillati</taxon>
        <taxon>Actinomycetota</taxon>
        <taxon>Rubrobacteria</taxon>
        <taxon>Rubrobacterales</taxon>
        <taxon>Rubrobacteraceae</taxon>
        <taxon>Rubrobacter</taxon>
    </lineage>
</organism>
<dbReference type="Proteomes" id="UP000318065">
    <property type="component" value="Chromosome"/>
</dbReference>
<accession>A0A510HHF9</accession>
<protein>
    <recommendedName>
        <fullName evidence="8">Lantibiotic</fullName>
    </recommendedName>
</protein>